<protein>
    <submittedName>
        <fullName evidence="5">N-acetyltransferase GCN5</fullName>
        <ecNumber evidence="5">2.3.1.-</ecNumber>
    </submittedName>
</protein>
<evidence type="ECO:0000256" key="2">
    <source>
        <dbReference type="ARBA" id="ARBA00023315"/>
    </source>
</evidence>
<evidence type="ECO:0000256" key="1">
    <source>
        <dbReference type="ARBA" id="ARBA00022679"/>
    </source>
</evidence>
<dbReference type="GeneID" id="83011696"/>
<dbReference type="AlphaFoldDB" id="A0A174H2J0"/>
<gene>
    <name evidence="5" type="primary">ydaF_2</name>
    <name evidence="5" type="ORF">ERS852470_03023</name>
</gene>
<organism evidence="5 6">
    <name type="scientific">Clostridium disporicum</name>
    <dbReference type="NCBI Taxonomy" id="84024"/>
    <lineage>
        <taxon>Bacteria</taxon>
        <taxon>Bacillati</taxon>
        <taxon>Bacillota</taxon>
        <taxon>Clostridia</taxon>
        <taxon>Eubacteriales</taxon>
        <taxon>Clostridiaceae</taxon>
        <taxon>Clostridium</taxon>
    </lineage>
</organism>
<dbReference type="RefSeq" id="WP_042397444.1">
    <property type="nucleotide sequence ID" value="NZ_CYZV01000039.1"/>
</dbReference>
<dbReference type="GO" id="GO:0005737">
    <property type="term" value="C:cytoplasm"/>
    <property type="evidence" value="ECO:0007669"/>
    <property type="project" value="TreeGrafter"/>
</dbReference>
<dbReference type="EMBL" id="CYZV01000039">
    <property type="protein sequence ID" value="CUO67526.1"/>
    <property type="molecule type" value="Genomic_DNA"/>
</dbReference>
<dbReference type="PANTHER" id="PTHR43792:SF8">
    <property type="entry name" value="[RIBOSOMAL PROTEIN US5]-ALANINE N-ACETYLTRANSFERASE"/>
    <property type="match status" value="1"/>
</dbReference>
<dbReference type="Proteomes" id="UP000095558">
    <property type="component" value="Unassembled WGS sequence"/>
</dbReference>
<proteinExistence type="inferred from homology"/>
<evidence type="ECO:0000256" key="3">
    <source>
        <dbReference type="ARBA" id="ARBA00038502"/>
    </source>
</evidence>
<dbReference type="InterPro" id="IPR000182">
    <property type="entry name" value="GNAT_dom"/>
</dbReference>
<dbReference type="InterPro" id="IPR051531">
    <property type="entry name" value="N-acetyltransferase"/>
</dbReference>
<accession>A0A174H2J0</accession>
<feature type="domain" description="N-acetyltransferase" evidence="4">
    <location>
        <begin position="142"/>
        <end position="309"/>
    </location>
</feature>
<name>A0A174H2J0_9CLOT</name>
<dbReference type="InterPro" id="IPR016181">
    <property type="entry name" value="Acyl_CoA_acyltransferase"/>
</dbReference>
<dbReference type="PANTHER" id="PTHR43792">
    <property type="entry name" value="GNAT FAMILY, PUTATIVE (AFU_ORTHOLOGUE AFUA_3G00765)-RELATED-RELATED"/>
    <property type="match status" value="1"/>
</dbReference>
<dbReference type="STRING" id="84024.ERS852471_02289"/>
<dbReference type="SUPFAM" id="SSF55729">
    <property type="entry name" value="Acyl-CoA N-acyltransferases (Nat)"/>
    <property type="match status" value="1"/>
</dbReference>
<keyword evidence="2 5" id="KW-0012">Acyltransferase</keyword>
<reference evidence="5 6" key="1">
    <citation type="submission" date="2015-09" db="EMBL/GenBank/DDBJ databases">
        <authorList>
            <consortium name="Pathogen Informatics"/>
        </authorList>
    </citation>
    <scope>NUCLEOTIDE SEQUENCE [LARGE SCALE GENOMIC DNA]</scope>
    <source>
        <strain evidence="5 6">2789STDY5834855</strain>
    </source>
</reference>
<evidence type="ECO:0000259" key="4">
    <source>
        <dbReference type="PROSITE" id="PS51186"/>
    </source>
</evidence>
<dbReference type="Gene3D" id="3.40.630.30">
    <property type="match status" value="2"/>
</dbReference>
<dbReference type="Pfam" id="PF13302">
    <property type="entry name" value="Acetyltransf_3"/>
    <property type="match status" value="1"/>
</dbReference>
<evidence type="ECO:0000313" key="5">
    <source>
        <dbReference type="EMBL" id="CUO67526.1"/>
    </source>
</evidence>
<dbReference type="GO" id="GO:0008999">
    <property type="term" value="F:protein-N-terminal-alanine acetyltransferase activity"/>
    <property type="evidence" value="ECO:0007669"/>
    <property type="project" value="TreeGrafter"/>
</dbReference>
<comment type="similarity">
    <text evidence="3">Belongs to the acetyltransferase family. RimJ subfamily.</text>
</comment>
<evidence type="ECO:0000313" key="6">
    <source>
        <dbReference type="Proteomes" id="UP000095558"/>
    </source>
</evidence>
<dbReference type="EC" id="2.3.1.-" evidence="5"/>
<dbReference type="OrthoDB" id="9801656at2"/>
<keyword evidence="1 5" id="KW-0808">Transferase</keyword>
<sequence length="309" mass="35789">MDNQKGVNIELIKGTLDDYIIKDKDKIVIGRFTITELDKENKKCNLKLKFYREDNYDLLKITLEAILKAVFKNNNIFKANVTVSENINLKPFLDSGFILEAIFTDNIFLKGCFYDELSFGINRNDYLCSSRANIVELIGKNVVIRNFTPDDAQELLEYYIRNKEHLREFEPVRDNSFFTYEVQKELLLESYRQLMTGVCSDLGIYLSGKLIGKIKISNIVYGVFKSGILGYAIDKDYEGMGYMKESINLILDYAKDYLDLHRLEASVLTTNERSKGVLLSCGFEEIGLNKKYLYINGKWSDHITFYKIL</sequence>
<dbReference type="PROSITE" id="PS51186">
    <property type="entry name" value="GNAT"/>
    <property type="match status" value="1"/>
</dbReference>